<accession>A0AAU9MBS3</accession>
<dbReference type="Gene3D" id="2.60.60.20">
    <property type="entry name" value="PLAT/LH2 domain"/>
    <property type="match status" value="1"/>
</dbReference>
<proteinExistence type="predicted"/>
<dbReference type="InterPro" id="IPR036392">
    <property type="entry name" value="PLAT/LH2_dom_sf"/>
</dbReference>
<dbReference type="AlphaFoldDB" id="A0AAU9MBS3"/>
<evidence type="ECO:0000313" key="3">
    <source>
        <dbReference type="Proteomes" id="UP001157418"/>
    </source>
</evidence>
<dbReference type="EMBL" id="CAKMRJ010001112">
    <property type="protein sequence ID" value="CAH1422966.1"/>
    <property type="molecule type" value="Genomic_DNA"/>
</dbReference>
<evidence type="ECO:0000259" key="1">
    <source>
        <dbReference type="PROSITE" id="PS51382"/>
    </source>
</evidence>
<dbReference type="Pfam" id="PF06232">
    <property type="entry name" value="ATS3"/>
    <property type="match status" value="1"/>
</dbReference>
<keyword evidence="3" id="KW-1185">Reference proteome</keyword>
<dbReference type="CDD" id="cd00113">
    <property type="entry name" value="PLAT"/>
    <property type="match status" value="1"/>
</dbReference>
<dbReference type="InterPro" id="IPR031142">
    <property type="entry name" value="SPX_prot"/>
</dbReference>
<dbReference type="PANTHER" id="PTHR45978:SF14">
    <property type="entry name" value="SPX DOMAIN-CONTAINING PROTEIN"/>
    <property type="match status" value="1"/>
</dbReference>
<sequence length="384" mass="45083">MKFGKRFRVKISIIMPEWESECMSYKDLKKQLNLMDPERRHEGFQQLLKNELERMNDFFVRTEEEYIIRFQVLKDMIADEYSSEDTAQMASDLLQFHNKLVLLLHYNVLNCDGFLKIIKKHRKKTGREFNLSFMQGDNQQLFFIANSLGLLLAECKEILEQLRESVFSFTLNQLETGGFPISVAKSNVLLSFYTQLKVNPWPLEPDLRPDNIDAKVSCTTKNLEKKRELLMYWYISVGRLISIIQKPQPNPNFKINSTNHQNARTCSFTVEITTSCSSVRYTRDQISISFGDAYGNQVYAPRIDDPSTRTFERCSGDTFEIYGPCTYQICYLYLYRSGYDGWKPERVDVYGYNTRAVSFYYNVWIPTNIWYGFNYCSPYLSASK</sequence>
<dbReference type="PANTHER" id="PTHR45978">
    <property type="entry name" value="SPX DOMAIN-CONTAINING PROTEIN 3"/>
    <property type="match status" value="1"/>
</dbReference>
<gene>
    <name evidence="2" type="ORF">LVIROSA_LOCUS10265</name>
</gene>
<dbReference type="PROSITE" id="PS51382">
    <property type="entry name" value="SPX"/>
    <property type="match status" value="1"/>
</dbReference>
<dbReference type="InterPro" id="IPR004331">
    <property type="entry name" value="SPX_dom"/>
</dbReference>
<organism evidence="2 3">
    <name type="scientific">Lactuca virosa</name>
    <dbReference type="NCBI Taxonomy" id="75947"/>
    <lineage>
        <taxon>Eukaryota</taxon>
        <taxon>Viridiplantae</taxon>
        <taxon>Streptophyta</taxon>
        <taxon>Embryophyta</taxon>
        <taxon>Tracheophyta</taxon>
        <taxon>Spermatophyta</taxon>
        <taxon>Magnoliopsida</taxon>
        <taxon>eudicotyledons</taxon>
        <taxon>Gunneridae</taxon>
        <taxon>Pentapetalae</taxon>
        <taxon>asterids</taxon>
        <taxon>campanulids</taxon>
        <taxon>Asterales</taxon>
        <taxon>Asteraceae</taxon>
        <taxon>Cichorioideae</taxon>
        <taxon>Cichorieae</taxon>
        <taxon>Lactucinae</taxon>
        <taxon>Lactuca</taxon>
    </lineage>
</organism>
<dbReference type="SUPFAM" id="SSF49723">
    <property type="entry name" value="Lipase/lipooxygenase domain (PLAT/LH2 domain)"/>
    <property type="match status" value="1"/>
</dbReference>
<feature type="domain" description="SPX" evidence="1">
    <location>
        <begin position="1"/>
        <end position="135"/>
    </location>
</feature>
<dbReference type="InterPro" id="IPR010417">
    <property type="entry name" value="Embryo-specific_ATS3"/>
</dbReference>
<dbReference type="GO" id="GO:0016036">
    <property type="term" value="P:cellular response to phosphate starvation"/>
    <property type="evidence" value="ECO:0007669"/>
    <property type="project" value="InterPro"/>
</dbReference>
<reference evidence="2 3" key="1">
    <citation type="submission" date="2022-01" db="EMBL/GenBank/DDBJ databases">
        <authorList>
            <person name="Xiong W."/>
            <person name="Schranz E."/>
        </authorList>
    </citation>
    <scope>NUCLEOTIDE SEQUENCE [LARGE SCALE GENOMIC DNA]</scope>
</reference>
<protein>
    <recommendedName>
        <fullName evidence="1">SPX domain-containing protein</fullName>
    </recommendedName>
</protein>
<name>A0AAU9MBS3_9ASTR</name>
<comment type="caution">
    <text evidence="2">The sequence shown here is derived from an EMBL/GenBank/DDBJ whole genome shotgun (WGS) entry which is preliminary data.</text>
</comment>
<dbReference type="Proteomes" id="UP001157418">
    <property type="component" value="Unassembled WGS sequence"/>
</dbReference>
<evidence type="ECO:0000313" key="2">
    <source>
        <dbReference type="EMBL" id="CAH1422966.1"/>
    </source>
</evidence>